<dbReference type="Proteomes" id="UP000018888">
    <property type="component" value="Unassembled WGS sequence"/>
</dbReference>
<reference evidence="3 4" key="1">
    <citation type="journal article" date="2013" name="Proc. Natl. Acad. Sci. U.S.A.">
        <title>Genome of an arbuscular mycorrhizal fungus provides insight into the oldest plant symbiosis.</title>
        <authorList>
            <person name="Tisserant E."/>
            <person name="Malbreil M."/>
            <person name="Kuo A."/>
            <person name="Kohler A."/>
            <person name="Symeonidi A."/>
            <person name="Balestrini R."/>
            <person name="Charron P."/>
            <person name="Duensing N."/>
            <person name="Frei Dit Frey N."/>
            <person name="Gianinazzi-Pearson V."/>
            <person name="Gilbert L.B."/>
            <person name="Handa Y."/>
            <person name="Herr J.R."/>
            <person name="Hijri M."/>
            <person name="Koul R."/>
            <person name="Kawaguchi M."/>
            <person name="Krajinski F."/>
            <person name="Lammers P.J."/>
            <person name="Masclaux F.G."/>
            <person name="Murat C."/>
            <person name="Morin E."/>
            <person name="Ndikumana S."/>
            <person name="Pagni M."/>
            <person name="Petitpierre D."/>
            <person name="Requena N."/>
            <person name="Rosikiewicz P."/>
            <person name="Riley R."/>
            <person name="Saito K."/>
            <person name="San Clemente H."/>
            <person name="Shapiro H."/>
            <person name="van Tuinen D."/>
            <person name="Becard G."/>
            <person name="Bonfante P."/>
            <person name="Paszkowski U."/>
            <person name="Shachar-Hill Y.Y."/>
            <person name="Tuskan G.A."/>
            <person name="Young P.W."/>
            <person name="Sanders I.R."/>
            <person name="Henrissat B."/>
            <person name="Rensing S.A."/>
            <person name="Grigoriev I.V."/>
            <person name="Corradi N."/>
            <person name="Roux C."/>
            <person name="Martin F."/>
        </authorList>
    </citation>
    <scope>NUCLEOTIDE SEQUENCE [LARGE SCALE GENOMIC DNA]</scope>
    <source>
        <strain evidence="3 4">DAOM 197198</strain>
    </source>
</reference>
<protein>
    <submittedName>
        <fullName evidence="3">Uncharacterized protein</fullName>
    </submittedName>
</protein>
<feature type="compositionally biased region" description="Polar residues" evidence="2">
    <location>
        <begin position="163"/>
        <end position="177"/>
    </location>
</feature>
<evidence type="ECO:0000313" key="3">
    <source>
        <dbReference type="EMBL" id="POG79690.1"/>
    </source>
</evidence>
<feature type="region of interest" description="Disordered" evidence="2">
    <location>
        <begin position="163"/>
        <end position="183"/>
    </location>
</feature>
<feature type="region of interest" description="Disordered" evidence="2">
    <location>
        <begin position="96"/>
        <end position="141"/>
    </location>
</feature>
<dbReference type="AlphaFoldDB" id="A0A2P4QPY1"/>
<proteinExistence type="predicted"/>
<comment type="caution">
    <text evidence="3">The sequence shown here is derived from an EMBL/GenBank/DDBJ whole genome shotgun (WGS) entry which is preliminary data.</text>
</comment>
<feature type="compositionally biased region" description="Basic and acidic residues" evidence="2">
    <location>
        <begin position="107"/>
        <end position="124"/>
    </location>
</feature>
<evidence type="ECO:0000313" key="4">
    <source>
        <dbReference type="Proteomes" id="UP000018888"/>
    </source>
</evidence>
<gene>
    <name evidence="3" type="ORF">GLOIN_2v1869616</name>
</gene>
<keyword evidence="1" id="KW-0175">Coiled coil</keyword>
<feature type="compositionally biased region" description="Low complexity" evidence="2">
    <location>
        <begin position="96"/>
        <end position="105"/>
    </location>
</feature>
<evidence type="ECO:0000256" key="1">
    <source>
        <dbReference type="SAM" id="Coils"/>
    </source>
</evidence>
<organism evidence="3 4">
    <name type="scientific">Rhizophagus irregularis (strain DAOM 181602 / DAOM 197198 / MUCL 43194)</name>
    <name type="common">Arbuscular mycorrhizal fungus</name>
    <name type="synonym">Glomus intraradices</name>
    <dbReference type="NCBI Taxonomy" id="747089"/>
    <lineage>
        <taxon>Eukaryota</taxon>
        <taxon>Fungi</taxon>
        <taxon>Fungi incertae sedis</taxon>
        <taxon>Mucoromycota</taxon>
        <taxon>Glomeromycotina</taxon>
        <taxon>Glomeromycetes</taxon>
        <taxon>Glomerales</taxon>
        <taxon>Glomeraceae</taxon>
        <taxon>Rhizophagus</taxon>
    </lineage>
</organism>
<sequence length="484" mass="54612">MSNAQSIDSLREVNARLLVEISELRKKFAEVEAENAKLKQIIEENARRDARVEELEQKNTELEARLAIVEQGSLVVDDQLHKEAISKRFVEQTVSDVDLSSSVTDQRNNDDAKTSEEKEMDAKDSSSVTSDMTHCEEDPSMTSAELVTLPEQVVKESIPACKSVTSSNKSSAGTSPVKSPMADKQVLASENTETECQKIPYNQKVEQDLRRELSSTEVGDGKINKAFDIQIPELSLEAILIGSSEVTAQNIVDLFRVAMKLRRKEILCWYCYYKAYEDRVRDVKSKNGVDDKSARTLVYSEIKPLLPDITDVNLRKITFRAKKIYILFDGIGINRIQIISCSASAISNLYDNQIQDIIDDFPKKATNTDDEDSVPNWNRHVTLKTNKTEIQADPLGVSTSANVLSTSQSKPTYDRSYFRNKTLDQYPNLCREFSSENFDYYGITGETSCPLCSLDHDDEESIEGRYKSGSYFIKCEQREIELTA</sequence>
<reference evidence="3 4" key="2">
    <citation type="journal article" date="2018" name="New Phytol.">
        <title>High intraspecific genome diversity in the model arbuscular mycorrhizal symbiont Rhizophagus irregularis.</title>
        <authorList>
            <person name="Chen E.C.H."/>
            <person name="Morin E."/>
            <person name="Beaudet D."/>
            <person name="Noel J."/>
            <person name="Yildirir G."/>
            <person name="Ndikumana S."/>
            <person name="Charron P."/>
            <person name="St-Onge C."/>
            <person name="Giorgi J."/>
            <person name="Kruger M."/>
            <person name="Marton T."/>
            <person name="Ropars J."/>
            <person name="Grigoriev I.V."/>
            <person name="Hainaut M."/>
            <person name="Henrissat B."/>
            <person name="Roux C."/>
            <person name="Martin F."/>
            <person name="Corradi N."/>
        </authorList>
    </citation>
    <scope>NUCLEOTIDE SEQUENCE [LARGE SCALE GENOMIC DNA]</scope>
    <source>
        <strain evidence="3 4">DAOM 197198</strain>
    </source>
</reference>
<accession>A0A2P4QPY1</accession>
<keyword evidence="4" id="KW-1185">Reference proteome</keyword>
<dbReference type="VEuPathDB" id="FungiDB:RhiirFUN_013528"/>
<name>A0A2P4QPY1_RHIID</name>
<dbReference type="EMBL" id="AUPC02000023">
    <property type="protein sequence ID" value="POG79690.1"/>
    <property type="molecule type" value="Genomic_DNA"/>
</dbReference>
<evidence type="ECO:0000256" key="2">
    <source>
        <dbReference type="SAM" id="MobiDB-lite"/>
    </source>
</evidence>
<feature type="coiled-coil region" evidence="1">
    <location>
        <begin position="7"/>
        <end position="72"/>
    </location>
</feature>